<evidence type="ECO:0000256" key="3">
    <source>
        <dbReference type="PROSITE-ProRule" id="PRU00708"/>
    </source>
</evidence>
<feature type="repeat" description="PPR" evidence="3">
    <location>
        <begin position="671"/>
        <end position="705"/>
    </location>
</feature>
<evidence type="ECO:0000256" key="1">
    <source>
        <dbReference type="ARBA" id="ARBA00007626"/>
    </source>
</evidence>
<evidence type="ECO:0000256" key="2">
    <source>
        <dbReference type="ARBA" id="ARBA00022737"/>
    </source>
</evidence>
<keyword evidence="2" id="KW-0677">Repeat</keyword>
<feature type="repeat" description="PPR" evidence="3">
    <location>
        <begin position="351"/>
        <end position="387"/>
    </location>
</feature>
<organism evidence="4 5">
    <name type="scientific">Abeliophyllum distichum</name>
    <dbReference type="NCBI Taxonomy" id="126358"/>
    <lineage>
        <taxon>Eukaryota</taxon>
        <taxon>Viridiplantae</taxon>
        <taxon>Streptophyta</taxon>
        <taxon>Embryophyta</taxon>
        <taxon>Tracheophyta</taxon>
        <taxon>Spermatophyta</taxon>
        <taxon>Magnoliopsida</taxon>
        <taxon>eudicotyledons</taxon>
        <taxon>Gunneridae</taxon>
        <taxon>Pentapetalae</taxon>
        <taxon>asterids</taxon>
        <taxon>lamiids</taxon>
        <taxon>Lamiales</taxon>
        <taxon>Oleaceae</taxon>
        <taxon>Forsythieae</taxon>
        <taxon>Abeliophyllum</taxon>
    </lineage>
</organism>
<dbReference type="Proteomes" id="UP001604336">
    <property type="component" value="Unassembled WGS sequence"/>
</dbReference>
<dbReference type="InterPro" id="IPR002885">
    <property type="entry name" value="PPR_rpt"/>
</dbReference>
<comment type="similarity">
    <text evidence="1">Belongs to the PPR family. P subfamily.</text>
</comment>
<dbReference type="Pfam" id="PF13041">
    <property type="entry name" value="PPR_2"/>
    <property type="match status" value="4"/>
</dbReference>
<protein>
    <submittedName>
        <fullName evidence="4">Pentatricopeptide repeat-containing protein</fullName>
    </submittedName>
</protein>
<dbReference type="Pfam" id="PF13812">
    <property type="entry name" value="PPR_3"/>
    <property type="match status" value="1"/>
</dbReference>
<feature type="repeat" description="PPR" evidence="3">
    <location>
        <begin position="279"/>
        <end position="313"/>
    </location>
</feature>
<dbReference type="PROSITE" id="PS51375">
    <property type="entry name" value="PPR"/>
    <property type="match status" value="10"/>
</dbReference>
<feature type="repeat" description="PPR" evidence="3">
    <location>
        <begin position="316"/>
        <end position="350"/>
    </location>
</feature>
<feature type="repeat" description="PPR" evidence="3">
    <location>
        <begin position="534"/>
        <end position="568"/>
    </location>
</feature>
<sequence>MAFFPFSHHQSYTTLKIPLSKFTRPFSTSLFPSNLTHLFSKQSTRTTTAASAAAEPTKSEDDIHIQNAKPTKSKKARTMAQLINTKPWSAQLESSLSTHTPLSETSVLQTLRLIKAPANALQFFNWTRNTGFAHSEHSYFLMLENFGRARNLNSARNFLLSIPAKSNSSIPLTDKFFNSLIRSYGNAGLFKESIKVFKTMKSMGISPSTFTFNHLFFILLKRGRTGMVFELYDDMLRTYGAEPDLYTFNTLIRGFCINSRMDDAFRFFKEMELFKCKPDLISYNTIVEGLCRAGKVKIAHNVVKGMCLKGEHLKPNVVTYTTLVRGYCRNQEIDMMLNVLREMVDCGIKPNEITYNTIIQGLCEARMYDKIKDIFEGCRGEGGGFVPNTCTFNMVMNSHCNVGDLNEAFKVFEKMKELKVQQDSASYSLLIRGLCQKLEFGRAEELLDELLAKEILLRDDGCTPLVAAYNPIFEYLCRNGKTKKAERVLRQLMRRGKQDPPAYRTLILGHCKEGTCVAGHKLLVLMLRRNFVPDLETYESLIESLLQKGEPNLALDTLEKMLKSSYLPRSSTFHRILMELVKQGSARESASLVMLMLEKEIRQSIHLSTDTVKLLFTSGLRDRAFEVVGSLYESGYVLNMEELVAFLCHSRKLMEAHELLGFSLKNDHNIDTAICSTVLTSLCKAHRASEAFDIYYIMLEKGIQQPLGCIEELRSTLEAEGKLKEAEFVTKKMPSPLQLDGSGSDLRLTRCAVFIWGPMVTLLASLSRIIRSLIEAHASKHKTIHYFEEHGTSSFWRGTKADDLVQKRNTESKFLNSWALPPRVWL</sequence>
<feature type="repeat" description="PPR" evidence="3">
    <location>
        <begin position="173"/>
        <end position="207"/>
    </location>
</feature>
<reference evidence="5" key="1">
    <citation type="submission" date="2024-07" db="EMBL/GenBank/DDBJ databases">
        <title>Two chromosome-level genome assemblies of Korean endemic species Abeliophyllum distichum and Forsythia ovata (Oleaceae).</title>
        <authorList>
            <person name="Jang H."/>
        </authorList>
    </citation>
    <scope>NUCLEOTIDE SEQUENCE [LARGE SCALE GENOMIC DNA]</scope>
</reference>
<dbReference type="AlphaFoldDB" id="A0ABD1UPG8"/>
<keyword evidence="5" id="KW-1185">Reference proteome</keyword>
<dbReference type="InterPro" id="IPR011990">
    <property type="entry name" value="TPR-like_helical_dom_sf"/>
</dbReference>
<dbReference type="PANTHER" id="PTHR46128:SF285">
    <property type="entry name" value="PENTATRICOPEPTIDE REPEAT-CONTAINING PROTEIN"/>
    <property type="match status" value="1"/>
</dbReference>
<dbReference type="Gene3D" id="1.25.40.10">
    <property type="entry name" value="Tetratricopeptide repeat domain"/>
    <property type="match status" value="6"/>
</dbReference>
<evidence type="ECO:0000313" key="4">
    <source>
        <dbReference type="EMBL" id="KAL2526933.1"/>
    </source>
</evidence>
<proteinExistence type="inferred from homology"/>
<feature type="repeat" description="PPR" evidence="3">
    <location>
        <begin position="423"/>
        <end position="457"/>
    </location>
</feature>
<dbReference type="EMBL" id="JBFOLK010000003">
    <property type="protein sequence ID" value="KAL2526933.1"/>
    <property type="molecule type" value="Genomic_DNA"/>
</dbReference>
<comment type="caution">
    <text evidence="4">The sequence shown here is derived from an EMBL/GenBank/DDBJ whole genome shotgun (WGS) entry which is preliminary data.</text>
</comment>
<dbReference type="InterPro" id="IPR050872">
    <property type="entry name" value="PPR_P_subfamily"/>
</dbReference>
<accession>A0ABD1UPG8</accession>
<dbReference type="PANTHER" id="PTHR46128">
    <property type="entry name" value="MITOCHONDRIAL GROUP I INTRON SPLICING FACTOR CCM1"/>
    <property type="match status" value="1"/>
</dbReference>
<gene>
    <name evidence="4" type="ORF">Adt_11987</name>
</gene>
<evidence type="ECO:0000313" key="5">
    <source>
        <dbReference type="Proteomes" id="UP001604336"/>
    </source>
</evidence>
<dbReference type="Pfam" id="PF01535">
    <property type="entry name" value="PPR"/>
    <property type="match status" value="2"/>
</dbReference>
<dbReference type="NCBIfam" id="TIGR00756">
    <property type="entry name" value="PPR"/>
    <property type="match status" value="8"/>
</dbReference>
<feature type="repeat" description="PPR" evidence="3">
    <location>
        <begin position="388"/>
        <end position="422"/>
    </location>
</feature>
<feature type="repeat" description="PPR" evidence="3">
    <location>
        <begin position="244"/>
        <end position="278"/>
    </location>
</feature>
<feature type="repeat" description="PPR" evidence="3">
    <location>
        <begin position="499"/>
        <end position="533"/>
    </location>
</feature>
<name>A0ABD1UPG8_9LAMI</name>